<proteinExistence type="predicted"/>
<dbReference type="RefSeq" id="WP_204733762.1">
    <property type="nucleotide sequence ID" value="NZ_JAVDWE010000006.1"/>
</dbReference>
<evidence type="ECO:0000256" key="4">
    <source>
        <dbReference type="ARBA" id="ARBA00023002"/>
    </source>
</evidence>
<dbReference type="InterPro" id="IPR050493">
    <property type="entry name" value="FAD-dep_Monooxygenase_BioMet"/>
</dbReference>
<keyword evidence="8" id="KW-1185">Reference proteome</keyword>
<keyword evidence="4 7" id="KW-0560">Oxidoreductase</keyword>
<keyword evidence="5" id="KW-0503">Monooxygenase</keyword>
<gene>
    <name evidence="7" type="ORF">J2X09_002516</name>
</gene>
<evidence type="ECO:0000256" key="2">
    <source>
        <dbReference type="ARBA" id="ARBA00022630"/>
    </source>
</evidence>
<keyword evidence="3" id="KW-0274">FAD</keyword>
<keyword evidence="2" id="KW-0285">Flavoprotein</keyword>
<dbReference type="Gene3D" id="3.50.50.60">
    <property type="entry name" value="FAD/NAD(P)-binding domain"/>
    <property type="match status" value="1"/>
</dbReference>
<reference evidence="7 8" key="1">
    <citation type="submission" date="2023-07" db="EMBL/GenBank/DDBJ databases">
        <title>Sorghum-associated microbial communities from plants grown in Nebraska, USA.</title>
        <authorList>
            <person name="Schachtman D."/>
        </authorList>
    </citation>
    <scope>NUCLEOTIDE SEQUENCE [LARGE SCALE GENOMIC DNA]</scope>
    <source>
        <strain evidence="7 8">BE240</strain>
    </source>
</reference>
<feature type="domain" description="FAD-binding" evidence="6">
    <location>
        <begin position="4"/>
        <end position="353"/>
    </location>
</feature>
<dbReference type="InterPro" id="IPR002938">
    <property type="entry name" value="FAD-bd"/>
</dbReference>
<protein>
    <submittedName>
        <fullName evidence="7">Salicylate hydroxylase</fullName>
        <ecNumber evidence="7">1.14.13.1</ecNumber>
    </submittedName>
</protein>
<dbReference type="PRINTS" id="PR00420">
    <property type="entry name" value="RNGMNOXGNASE"/>
</dbReference>
<organism evidence="7 8">
    <name type="scientific">Hydrogenophaga laconesensis</name>
    <dbReference type="NCBI Taxonomy" id="1805971"/>
    <lineage>
        <taxon>Bacteria</taxon>
        <taxon>Pseudomonadati</taxon>
        <taxon>Pseudomonadota</taxon>
        <taxon>Betaproteobacteria</taxon>
        <taxon>Burkholderiales</taxon>
        <taxon>Comamonadaceae</taxon>
        <taxon>Hydrogenophaga</taxon>
    </lineage>
</organism>
<dbReference type="EMBL" id="JAVDWE010000006">
    <property type="protein sequence ID" value="MDR7094773.1"/>
    <property type="molecule type" value="Genomic_DNA"/>
</dbReference>
<sequence length="400" mass="43076">MNQQVIVAGGGIGGLSCALALARAGVRSVVLEQADAFSEVGAGLQLGPNAVRVLAEWGLMDALQACAAFPEVLRVRDAHRASQLGHLRLGALALARHGQHYATLHRADLHALLLGAVQRRPEVRLRLGARVADWEDSDAGVRVTLEDGGTLDGDALIGCDGLWSRVRTRLLGGQPVRATGHLAYRGMVRAVDLPAPLRANVVTAWLGPRLHVVHYPVKQGDWFNLVAVVHGNLPAGGDAQAWTHEAHAADLRRALGPACGELVAMVAAVPDWTLWPLNDRPAMRGPQEQARGRVALLGDAAHPMRPYFAQGAAMAIEDAWTLGRLAQEGVAGTDWADRFARYAKTRWRRNARVQALSRRNGVVFHAQGVLRWGRDAAMGLLGERLLDNAWLYDGPPEPLA</sequence>
<dbReference type="SUPFAM" id="SSF54373">
    <property type="entry name" value="FAD-linked reductases, C-terminal domain"/>
    <property type="match status" value="1"/>
</dbReference>
<accession>A0ABU1VBC2</accession>
<evidence type="ECO:0000256" key="1">
    <source>
        <dbReference type="ARBA" id="ARBA00001974"/>
    </source>
</evidence>
<dbReference type="PANTHER" id="PTHR13789">
    <property type="entry name" value="MONOOXYGENASE"/>
    <property type="match status" value="1"/>
</dbReference>
<dbReference type="EC" id="1.14.13.1" evidence="7"/>
<name>A0ABU1VBC2_9BURK</name>
<dbReference type="PANTHER" id="PTHR13789:SF318">
    <property type="entry name" value="GERANYLGERANYL DIPHOSPHATE REDUCTASE"/>
    <property type="match status" value="1"/>
</dbReference>
<dbReference type="GO" id="GO:0018658">
    <property type="term" value="F:salicylate 1-monooxygenase activity"/>
    <property type="evidence" value="ECO:0007669"/>
    <property type="project" value="UniProtKB-EC"/>
</dbReference>
<comment type="cofactor">
    <cofactor evidence="1">
        <name>FAD</name>
        <dbReference type="ChEBI" id="CHEBI:57692"/>
    </cofactor>
</comment>
<comment type="caution">
    <text evidence="7">The sequence shown here is derived from an EMBL/GenBank/DDBJ whole genome shotgun (WGS) entry which is preliminary data.</text>
</comment>
<dbReference type="InterPro" id="IPR036188">
    <property type="entry name" value="FAD/NAD-bd_sf"/>
</dbReference>
<evidence type="ECO:0000256" key="3">
    <source>
        <dbReference type="ARBA" id="ARBA00022827"/>
    </source>
</evidence>
<evidence type="ECO:0000259" key="6">
    <source>
        <dbReference type="Pfam" id="PF01494"/>
    </source>
</evidence>
<evidence type="ECO:0000313" key="7">
    <source>
        <dbReference type="EMBL" id="MDR7094773.1"/>
    </source>
</evidence>
<dbReference type="Pfam" id="PF01494">
    <property type="entry name" value="FAD_binding_3"/>
    <property type="match status" value="1"/>
</dbReference>
<dbReference type="SUPFAM" id="SSF51905">
    <property type="entry name" value="FAD/NAD(P)-binding domain"/>
    <property type="match status" value="1"/>
</dbReference>
<evidence type="ECO:0000313" key="8">
    <source>
        <dbReference type="Proteomes" id="UP001265550"/>
    </source>
</evidence>
<dbReference type="Proteomes" id="UP001265550">
    <property type="component" value="Unassembled WGS sequence"/>
</dbReference>
<evidence type="ECO:0000256" key="5">
    <source>
        <dbReference type="ARBA" id="ARBA00023033"/>
    </source>
</evidence>